<gene>
    <name evidence="1" type="ORF">L6452_22747</name>
</gene>
<dbReference type="Proteomes" id="UP001055879">
    <property type="component" value="Linkage Group LG07"/>
</dbReference>
<organism evidence="1 2">
    <name type="scientific">Arctium lappa</name>
    <name type="common">Greater burdock</name>
    <name type="synonym">Lappa major</name>
    <dbReference type="NCBI Taxonomy" id="4217"/>
    <lineage>
        <taxon>Eukaryota</taxon>
        <taxon>Viridiplantae</taxon>
        <taxon>Streptophyta</taxon>
        <taxon>Embryophyta</taxon>
        <taxon>Tracheophyta</taxon>
        <taxon>Spermatophyta</taxon>
        <taxon>Magnoliopsida</taxon>
        <taxon>eudicotyledons</taxon>
        <taxon>Gunneridae</taxon>
        <taxon>Pentapetalae</taxon>
        <taxon>asterids</taxon>
        <taxon>campanulids</taxon>
        <taxon>Asterales</taxon>
        <taxon>Asteraceae</taxon>
        <taxon>Carduoideae</taxon>
        <taxon>Cardueae</taxon>
        <taxon>Arctiinae</taxon>
        <taxon>Arctium</taxon>
    </lineage>
</organism>
<name>A0ACB9B0Q5_ARCLA</name>
<reference evidence="1 2" key="2">
    <citation type="journal article" date="2022" name="Mol. Ecol. Resour.">
        <title>The genomes of chicory, endive, great burdock and yacon provide insights into Asteraceae paleo-polyploidization history and plant inulin production.</title>
        <authorList>
            <person name="Fan W."/>
            <person name="Wang S."/>
            <person name="Wang H."/>
            <person name="Wang A."/>
            <person name="Jiang F."/>
            <person name="Liu H."/>
            <person name="Zhao H."/>
            <person name="Xu D."/>
            <person name="Zhang Y."/>
        </authorList>
    </citation>
    <scope>NUCLEOTIDE SEQUENCE [LARGE SCALE GENOMIC DNA]</scope>
    <source>
        <strain evidence="2">cv. Niubang</strain>
    </source>
</reference>
<evidence type="ECO:0000313" key="1">
    <source>
        <dbReference type="EMBL" id="KAI3715760.1"/>
    </source>
</evidence>
<sequence length="103" mass="11366">MPVLDRLVVSPVCSSQVCVTVSVCFSGFYLGFVVVVCLRPVFSLWGSSKIEGVEEVVDQKWLGKVLLLASSKWMDMEGLLAVDLGTVDGFFEKARCAIFRGQW</sequence>
<keyword evidence="2" id="KW-1185">Reference proteome</keyword>
<evidence type="ECO:0000313" key="2">
    <source>
        <dbReference type="Proteomes" id="UP001055879"/>
    </source>
</evidence>
<reference evidence="2" key="1">
    <citation type="journal article" date="2022" name="Mol. Ecol. Resour.">
        <title>The genomes of chicory, endive, great burdock and yacon provide insights into Asteraceae palaeo-polyploidization history and plant inulin production.</title>
        <authorList>
            <person name="Fan W."/>
            <person name="Wang S."/>
            <person name="Wang H."/>
            <person name="Wang A."/>
            <person name="Jiang F."/>
            <person name="Liu H."/>
            <person name="Zhao H."/>
            <person name="Xu D."/>
            <person name="Zhang Y."/>
        </authorList>
    </citation>
    <scope>NUCLEOTIDE SEQUENCE [LARGE SCALE GENOMIC DNA]</scope>
    <source>
        <strain evidence="2">cv. Niubang</strain>
    </source>
</reference>
<comment type="caution">
    <text evidence="1">The sequence shown here is derived from an EMBL/GenBank/DDBJ whole genome shotgun (WGS) entry which is preliminary data.</text>
</comment>
<proteinExistence type="predicted"/>
<dbReference type="EMBL" id="CM042053">
    <property type="protein sequence ID" value="KAI3715760.1"/>
    <property type="molecule type" value="Genomic_DNA"/>
</dbReference>
<accession>A0ACB9B0Q5</accession>
<protein>
    <submittedName>
        <fullName evidence="1">Uncharacterized protein</fullName>
    </submittedName>
</protein>